<sequence>MYNTRTMEFVFGKILKKNVRTKSLRPDIIQINLAEFIVALLSLKQGG</sequence>
<accession>K9DVC3</accession>
<dbReference type="AlphaFoldDB" id="K9DVC3"/>
<dbReference type="HOGENOM" id="CLU_3164774_0_0_10"/>
<protein>
    <submittedName>
        <fullName evidence="1">Uncharacterized protein</fullName>
    </submittedName>
</protein>
<dbReference type="EMBL" id="ADLF01000016">
    <property type="protein sequence ID" value="EKU88854.1"/>
    <property type="molecule type" value="Genomic_DNA"/>
</dbReference>
<evidence type="ECO:0000313" key="2">
    <source>
        <dbReference type="Proteomes" id="UP000009872"/>
    </source>
</evidence>
<dbReference type="STRING" id="742727.HMPREF9447_03728"/>
<evidence type="ECO:0000313" key="1">
    <source>
        <dbReference type="EMBL" id="EKU88854.1"/>
    </source>
</evidence>
<dbReference type="PATRIC" id="fig|742727.4.peg.3800"/>
<proteinExistence type="predicted"/>
<reference evidence="1 2" key="1">
    <citation type="submission" date="2012-09" db="EMBL/GenBank/DDBJ databases">
        <title>The Genome Sequence of Bacteroides oleiciplenus YIT 12058.</title>
        <authorList>
            <consortium name="The Broad Institute Genome Sequencing Platform"/>
            <person name="Earl A."/>
            <person name="Ward D."/>
            <person name="Feldgarden M."/>
            <person name="Gevers D."/>
            <person name="Morotomi M."/>
            <person name="Walker B."/>
            <person name="Young S.K."/>
            <person name="Zeng Q."/>
            <person name="Gargeya S."/>
            <person name="Fitzgerald M."/>
            <person name="Haas B."/>
            <person name="Abouelleil A."/>
            <person name="Alvarado L."/>
            <person name="Arachchi H.M."/>
            <person name="Berlin A.M."/>
            <person name="Chapman S.B."/>
            <person name="Goldberg J."/>
            <person name="Griggs A."/>
            <person name="Gujja S."/>
            <person name="Hansen M."/>
            <person name="Howarth C."/>
            <person name="Imamovic A."/>
            <person name="Larimer J."/>
            <person name="McCowen C."/>
            <person name="Montmayeur A."/>
            <person name="Murphy C."/>
            <person name="Neiman D."/>
            <person name="Pearson M."/>
            <person name="Priest M."/>
            <person name="Roberts A."/>
            <person name="Saif S."/>
            <person name="Shea T."/>
            <person name="Sisk P."/>
            <person name="Sykes S."/>
            <person name="Wortman J."/>
            <person name="Nusbaum C."/>
            <person name="Birren B."/>
        </authorList>
    </citation>
    <scope>NUCLEOTIDE SEQUENCE [LARGE SCALE GENOMIC DNA]</scope>
    <source>
        <strain evidence="1 2">YIT 12058</strain>
    </source>
</reference>
<comment type="caution">
    <text evidence="1">The sequence shown here is derived from an EMBL/GenBank/DDBJ whole genome shotgun (WGS) entry which is preliminary data.</text>
</comment>
<name>K9DVC3_9BACE</name>
<keyword evidence="2" id="KW-1185">Reference proteome</keyword>
<gene>
    <name evidence="1" type="ORF">HMPREF9447_03728</name>
</gene>
<organism evidence="1 2">
    <name type="scientific">Bacteroides oleiciplenus YIT 12058</name>
    <dbReference type="NCBI Taxonomy" id="742727"/>
    <lineage>
        <taxon>Bacteria</taxon>
        <taxon>Pseudomonadati</taxon>
        <taxon>Bacteroidota</taxon>
        <taxon>Bacteroidia</taxon>
        <taxon>Bacteroidales</taxon>
        <taxon>Bacteroidaceae</taxon>
        <taxon>Bacteroides</taxon>
    </lineage>
</organism>
<dbReference type="Proteomes" id="UP000009872">
    <property type="component" value="Unassembled WGS sequence"/>
</dbReference>